<dbReference type="GO" id="GO:0009103">
    <property type="term" value="P:lipopolysaccharide biosynthetic process"/>
    <property type="evidence" value="ECO:0007669"/>
    <property type="project" value="UniProtKB-KW"/>
</dbReference>
<keyword evidence="3" id="KW-0444">Lipid biosynthesis</keyword>
<feature type="transmembrane region" description="Helical" evidence="11">
    <location>
        <begin position="71"/>
        <end position="90"/>
    </location>
</feature>
<keyword evidence="6 11" id="KW-0812">Transmembrane</keyword>
<dbReference type="RefSeq" id="WP_109823655.1">
    <property type="nucleotide sequence ID" value="NZ_QGKL01000032.1"/>
</dbReference>
<evidence type="ECO:0000256" key="7">
    <source>
        <dbReference type="ARBA" id="ARBA00022985"/>
    </source>
</evidence>
<comment type="caution">
    <text evidence="13">The sequence shown here is derived from an EMBL/GenBank/DDBJ whole genome shotgun (WGS) entry which is preliminary data.</text>
</comment>
<feature type="domain" description="EamA" evidence="12">
    <location>
        <begin position="9"/>
        <end position="112"/>
    </location>
</feature>
<evidence type="ECO:0000256" key="2">
    <source>
        <dbReference type="ARBA" id="ARBA00022475"/>
    </source>
</evidence>
<reference evidence="13 14" key="1">
    <citation type="submission" date="2018-05" db="EMBL/GenBank/DDBJ databases">
        <title>Leucothrix arctica sp. nov., isolated from Arctic seawater.</title>
        <authorList>
            <person name="Choi A."/>
            <person name="Baek K."/>
        </authorList>
    </citation>
    <scope>NUCLEOTIDE SEQUENCE [LARGE SCALE GENOMIC DNA]</scope>
    <source>
        <strain evidence="13 14">IMCC9719</strain>
    </source>
</reference>
<dbReference type="InterPro" id="IPR037185">
    <property type="entry name" value="EmrE-like"/>
</dbReference>
<evidence type="ECO:0000256" key="1">
    <source>
        <dbReference type="ARBA" id="ARBA00004651"/>
    </source>
</evidence>
<dbReference type="AlphaFoldDB" id="A0A317CBI5"/>
<evidence type="ECO:0000313" key="14">
    <source>
        <dbReference type="Proteomes" id="UP000245506"/>
    </source>
</evidence>
<dbReference type="InterPro" id="IPR000620">
    <property type="entry name" value="EamA_dom"/>
</dbReference>
<evidence type="ECO:0000313" key="13">
    <source>
        <dbReference type="EMBL" id="PWQ95727.1"/>
    </source>
</evidence>
<keyword evidence="2" id="KW-1003">Cell membrane</keyword>
<dbReference type="InterPro" id="IPR000390">
    <property type="entry name" value="Small_drug/metabolite_transptr"/>
</dbReference>
<sequence length="116" mass="13068">MSDLVIYIALFFSIVLSSVAQIFQKLAALRLDDNESQSFLRSPYVWLSFVCLGFGLVLWLVVLSELSVSQAYPMLSLSYIAVMLLARWLFKEHIPMRRWVGAAFIILGVSCLMGAT</sequence>
<dbReference type="OrthoDB" id="6058674at2"/>
<dbReference type="Gene3D" id="1.10.3730.20">
    <property type="match status" value="1"/>
</dbReference>
<protein>
    <submittedName>
        <fullName evidence="13">4-amino-4-deoxy-L-arabinose-phospho-UDP flippase</fullName>
    </submittedName>
</protein>
<dbReference type="PANTHER" id="PTHR30561:SF9">
    <property type="entry name" value="4-AMINO-4-DEOXY-L-ARABINOSE-PHOSPHOUNDECAPRENOL FLIPPASE SUBUNIT ARNF-RELATED"/>
    <property type="match status" value="1"/>
</dbReference>
<organism evidence="13 14">
    <name type="scientific">Leucothrix arctica</name>
    <dbReference type="NCBI Taxonomy" id="1481894"/>
    <lineage>
        <taxon>Bacteria</taxon>
        <taxon>Pseudomonadati</taxon>
        <taxon>Pseudomonadota</taxon>
        <taxon>Gammaproteobacteria</taxon>
        <taxon>Thiotrichales</taxon>
        <taxon>Thiotrichaceae</taxon>
        <taxon>Leucothrix</taxon>
    </lineage>
</organism>
<evidence type="ECO:0000256" key="4">
    <source>
        <dbReference type="ARBA" id="ARBA00022519"/>
    </source>
</evidence>
<evidence type="ECO:0000256" key="10">
    <source>
        <dbReference type="ARBA" id="ARBA00023136"/>
    </source>
</evidence>
<dbReference type="GO" id="GO:0005886">
    <property type="term" value="C:plasma membrane"/>
    <property type="evidence" value="ECO:0007669"/>
    <property type="project" value="UniProtKB-SubCell"/>
</dbReference>
<keyword evidence="14" id="KW-1185">Reference proteome</keyword>
<name>A0A317CBI5_9GAMM</name>
<keyword evidence="7" id="KW-0448">Lipopolysaccharide biosynthesis</keyword>
<keyword evidence="10 11" id="KW-0472">Membrane</keyword>
<evidence type="ECO:0000256" key="5">
    <source>
        <dbReference type="ARBA" id="ARBA00022556"/>
    </source>
</evidence>
<dbReference type="Proteomes" id="UP000245506">
    <property type="component" value="Unassembled WGS sequence"/>
</dbReference>
<proteinExistence type="predicted"/>
<dbReference type="PANTHER" id="PTHR30561">
    <property type="entry name" value="SMR FAMILY PROTON-DEPENDENT DRUG EFFLUX TRANSPORTER SUGE"/>
    <property type="match status" value="1"/>
</dbReference>
<evidence type="ECO:0000256" key="6">
    <source>
        <dbReference type="ARBA" id="ARBA00022692"/>
    </source>
</evidence>
<keyword evidence="9" id="KW-0443">Lipid metabolism</keyword>
<evidence type="ECO:0000259" key="12">
    <source>
        <dbReference type="Pfam" id="PF00892"/>
    </source>
</evidence>
<evidence type="ECO:0000256" key="9">
    <source>
        <dbReference type="ARBA" id="ARBA00023098"/>
    </source>
</evidence>
<dbReference type="EMBL" id="QGKL01000032">
    <property type="protein sequence ID" value="PWQ95727.1"/>
    <property type="molecule type" value="Genomic_DNA"/>
</dbReference>
<evidence type="ECO:0000256" key="3">
    <source>
        <dbReference type="ARBA" id="ARBA00022516"/>
    </source>
</evidence>
<feature type="transmembrane region" description="Helical" evidence="11">
    <location>
        <begin position="44"/>
        <end position="64"/>
    </location>
</feature>
<evidence type="ECO:0000256" key="11">
    <source>
        <dbReference type="SAM" id="Phobius"/>
    </source>
</evidence>
<comment type="subcellular location">
    <subcellularLocation>
        <location evidence="1">Cell membrane</location>
        <topology evidence="1">Multi-pass membrane protein</topology>
    </subcellularLocation>
</comment>
<evidence type="ECO:0000256" key="8">
    <source>
        <dbReference type="ARBA" id="ARBA00022989"/>
    </source>
</evidence>
<dbReference type="Pfam" id="PF00892">
    <property type="entry name" value="EamA"/>
    <property type="match status" value="1"/>
</dbReference>
<gene>
    <name evidence="13" type="ORF">DKT75_11880</name>
</gene>
<keyword evidence="5" id="KW-0441">Lipid A biosynthesis</keyword>
<accession>A0A317CBI5</accession>
<keyword evidence="4" id="KW-0997">Cell inner membrane</keyword>
<keyword evidence="8 11" id="KW-1133">Transmembrane helix</keyword>
<dbReference type="GO" id="GO:0022857">
    <property type="term" value="F:transmembrane transporter activity"/>
    <property type="evidence" value="ECO:0007669"/>
    <property type="project" value="InterPro"/>
</dbReference>
<dbReference type="GO" id="GO:0009245">
    <property type="term" value="P:lipid A biosynthetic process"/>
    <property type="evidence" value="ECO:0007669"/>
    <property type="project" value="UniProtKB-KW"/>
</dbReference>
<dbReference type="SUPFAM" id="SSF103481">
    <property type="entry name" value="Multidrug resistance efflux transporter EmrE"/>
    <property type="match status" value="1"/>
</dbReference>